<evidence type="ECO:0000313" key="1">
    <source>
        <dbReference type="EMBL" id="BAY83852.1"/>
    </source>
</evidence>
<protein>
    <submittedName>
        <fullName evidence="1">Uncharacterized protein</fullName>
    </submittedName>
</protein>
<organism evidence="1 2">
    <name type="scientific">Calothrix parasitica NIES-267</name>
    <dbReference type="NCBI Taxonomy" id="1973488"/>
    <lineage>
        <taxon>Bacteria</taxon>
        <taxon>Bacillati</taxon>
        <taxon>Cyanobacteriota</taxon>
        <taxon>Cyanophyceae</taxon>
        <taxon>Nostocales</taxon>
        <taxon>Calotrichaceae</taxon>
        <taxon>Calothrix</taxon>
    </lineage>
</organism>
<reference evidence="1 2" key="1">
    <citation type="submission" date="2017-06" db="EMBL/GenBank/DDBJ databases">
        <title>Genome sequencing of cyanobaciteial culture collection at National Institute for Environmental Studies (NIES).</title>
        <authorList>
            <person name="Hirose Y."/>
            <person name="Shimura Y."/>
            <person name="Fujisawa T."/>
            <person name="Nakamura Y."/>
            <person name="Kawachi M."/>
        </authorList>
    </citation>
    <scope>NUCLEOTIDE SEQUENCE [LARGE SCALE GENOMIC DNA]</scope>
    <source>
        <strain evidence="1 2">NIES-267</strain>
    </source>
</reference>
<gene>
    <name evidence="1" type="ORF">NIES267_33460</name>
</gene>
<sequence>MCKNIICHCEWNEVKRRIHPKGVAHRKTLRLLHFVRNDNHNLNFAKLGCSTKLSSAIPINVRMVSFDSGLTSTFLKIVKAC</sequence>
<dbReference type="EMBL" id="AP018227">
    <property type="protein sequence ID" value="BAY83852.1"/>
    <property type="molecule type" value="Genomic_DNA"/>
</dbReference>
<name>A0A1Z4LRI3_9CYAN</name>
<evidence type="ECO:0000313" key="2">
    <source>
        <dbReference type="Proteomes" id="UP000218418"/>
    </source>
</evidence>
<accession>A0A1Z4LRI3</accession>
<keyword evidence="2" id="KW-1185">Reference proteome</keyword>
<dbReference type="Proteomes" id="UP000218418">
    <property type="component" value="Chromosome"/>
</dbReference>
<proteinExistence type="predicted"/>
<dbReference type="AlphaFoldDB" id="A0A1Z4LRI3"/>